<dbReference type="CDD" id="cd06257">
    <property type="entry name" value="DnaJ"/>
    <property type="match status" value="1"/>
</dbReference>
<gene>
    <name evidence="9" type="ORF">GLX27_003496</name>
</gene>
<dbReference type="PROSITE" id="PS51074">
    <property type="entry name" value="DPH_MB"/>
    <property type="match status" value="1"/>
</dbReference>
<dbReference type="Gene3D" id="3.10.660.10">
    <property type="entry name" value="DPH Zinc finger"/>
    <property type="match status" value="1"/>
</dbReference>
<evidence type="ECO:0000259" key="7">
    <source>
        <dbReference type="PROSITE" id="PS50076"/>
    </source>
</evidence>
<organism evidence="9 10">
    <name type="scientific">Malassezia furfur</name>
    <name type="common">Pityriasis versicolor infection agent</name>
    <name type="synonym">Pityrosporum furfur</name>
    <dbReference type="NCBI Taxonomy" id="55194"/>
    <lineage>
        <taxon>Eukaryota</taxon>
        <taxon>Fungi</taxon>
        <taxon>Dikarya</taxon>
        <taxon>Basidiomycota</taxon>
        <taxon>Ustilaginomycotina</taxon>
        <taxon>Malasseziomycetes</taxon>
        <taxon>Malasseziales</taxon>
        <taxon>Malasseziaceae</taxon>
        <taxon>Malassezia</taxon>
    </lineage>
</organism>
<dbReference type="PRINTS" id="PR00625">
    <property type="entry name" value="JDOMAIN"/>
</dbReference>
<dbReference type="InterPro" id="IPR001623">
    <property type="entry name" value="DnaJ_domain"/>
</dbReference>
<dbReference type="Proteomes" id="UP000818624">
    <property type="component" value="Chromosome 3"/>
</dbReference>
<accession>A0ABY8EVT4</accession>
<dbReference type="SMART" id="SM00271">
    <property type="entry name" value="DnaJ"/>
    <property type="match status" value="1"/>
</dbReference>
<dbReference type="Pfam" id="PF05207">
    <property type="entry name" value="Zn_ribbon_CSL"/>
    <property type="match status" value="1"/>
</dbReference>
<dbReference type="EMBL" id="CP046236">
    <property type="protein sequence ID" value="WFD48825.1"/>
    <property type="molecule type" value="Genomic_DNA"/>
</dbReference>
<evidence type="ECO:0000256" key="4">
    <source>
        <dbReference type="ARBA" id="ARBA00022723"/>
    </source>
</evidence>
<protein>
    <recommendedName>
        <fullName evidence="3">Diphthamide biosynthesis protein 4</fullName>
    </recommendedName>
</protein>
<dbReference type="PANTHER" id="PTHR43096:SF52">
    <property type="entry name" value="DNAJ HOMOLOG 1, MITOCHONDRIAL-RELATED"/>
    <property type="match status" value="1"/>
</dbReference>
<evidence type="ECO:0000313" key="10">
    <source>
        <dbReference type="Proteomes" id="UP000818624"/>
    </source>
</evidence>
<keyword evidence="4" id="KW-0479">Metal-binding</keyword>
<name>A0ABY8EVT4_MALFU</name>
<dbReference type="SUPFAM" id="SSF46565">
    <property type="entry name" value="Chaperone J-domain"/>
    <property type="match status" value="1"/>
</dbReference>
<feature type="domain" description="J" evidence="7">
    <location>
        <begin position="6"/>
        <end position="70"/>
    </location>
</feature>
<dbReference type="PANTHER" id="PTHR43096">
    <property type="entry name" value="DNAJ HOMOLOG 1, MITOCHONDRIAL-RELATED"/>
    <property type="match status" value="1"/>
</dbReference>
<evidence type="ECO:0000256" key="1">
    <source>
        <dbReference type="ARBA" id="ARBA00003474"/>
    </source>
</evidence>
<dbReference type="InterPro" id="IPR036869">
    <property type="entry name" value="J_dom_sf"/>
</dbReference>
<dbReference type="Gene3D" id="1.10.287.110">
    <property type="entry name" value="DnaJ domain"/>
    <property type="match status" value="1"/>
</dbReference>
<comment type="function">
    <text evidence="1">Required for the first step of diphthamide biosynthesis, the transfer of 3-amino-3-carboxypropyl from S-adenosyl-L-methionine to a histidine residue. Diphthamide is a post-translational modification of histidine which occurs in elongation factor 2.</text>
</comment>
<dbReference type="InterPro" id="IPR007872">
    <property type="entry name" value="DPH_MB_dom"/>
</dbReference>
<evidence type="ECO:0000256" key="6">
    <source>
        <dbReference type="ARBA" id="ARBA00023186"/>
    </source>
</evidence>
<comment type="similarity">
    <text evidence="2">Belongs to the DPH4 family.</text>
</comment>
<dbReference type="PROSITE" id="PS50076">
    <property type="entry name" value="DNAJ_2"/>
    <property type="match status" value="1"/>
</dbReference>
<evidence type="ECO:0000256" key="2">
    <source>
        <dbReference type="ARBA" id="ARBA00006169"/>
    </source>
</evidence>
<dbReference type="InterPro" id="IPR036671">
    <property type="entry name" value="DPH_MB_sf"/>
</dbReference>
<evidence type="ECO:0000313" key="9">
    <source>
        <dbReference type="EMBL" id="WFD48825.1"/>
    </source>
</evidence>
<keyword evidence="10" id="KW-1185">Reference proteome</keyword>
<keyword evidence="6" id="KW-0143">Chaperone</keyword>
<evidence type="ECO:0000256" key="5">
    <source>
        <dbReference type="ARBA" id="ARBA00023004"/>
    </source>
</evidence>
<evidence type="ECO:0000256" key="3">
    <source>
        <dbReference type="ARBA" id="ARBA00021797"/>
    </source>
</evidence>
<reference evidence="9 10" key="1">
    <citation type="journal article" date="2020" name="Elife">
        <title>Loss of centromere function drives karyotype evolution in closely related Malassezia species.</title>
        <authorList>
            <person name="Sankaranarayanan S.R."/>
            <person name="Ianiri G."/>
            <person name="Coelho M.A."/>
            <person name="Reza M.H."/>
            <person name="Thimmappa B.C."/>
            <person name="Ganguly P."/>
            <person name="Vadnala R.N."/>
            <person name="Sun S."/>
            <person name="Siddharthan R."/>
            <person name="Tellgren-Roth C."/>
            <person name="Dawson T.L."/>
            <person name="Heitman J."/>
            <person name="Sanyal K."/>
        </authorList>
    </citation>
    <scope>NUCLEOTIDE SEQUENCE [LARGE SCALE GENOMIC DNA]</scope>
    <source>
        <strain evidence="9">CBS14141</strain>
    </source>
</reference>
<feature type="domain" description="DPH-type MB" evidence="8">
    <location>
        <begin position="85"/>
        <end position="143"/>
    </location>
</feature>
<evidence type="ECO:0000259" key="8">
    <source>
        <dbReference type="PROSITE" id="PS51074"/>
    </source>
</evidence>
<proteinExistence type="inferred from homology"/>
<dbReference type="SUPFAM" id="SSF144217">
    <property type="entry name" value="CSL zinc finger"/>
    <property type="match status" value="1"/>
</dbReference>
<dbReference type="Pfam" id="PF00226">
    <property type="entry name" value="DnaJ"/>
    <property type="match status" value="1"/>
</dbReference>
<keyword evidence="5" id="KW-0408">Iron</keyword>
<sequence>MDGAVDAYAVLGIARDADAATMRAAYLRLARTHHPDKAAHADTHERIRLINAAYETLRDPALHAAYEARRAAYLAQANQARAPRIADSVDVDALDLEGEGDAMRLIYPCRCGQQYVVTPDEIARGQAYFACTGCSEVIRLVYDRED</sequence>